<evidence type="ECO:0008006" key="3">
    <source>
        <dbReference type="Google" id="ProtNLM"/>
    </source>
</evidence>
<organism evidence="2">
    <name type="scientific">Strombidinopsis acuminata</name>
    <dbReference type="NCBI Taxonomy" id="141414"/>
    <lineage>
        <taxon>Eukaryota</taxon>
        <taxon>Sar</taxon>
        <taxon>Alveolata</taxon>
        <taxon>Ciliophora</taxon>
        <taxon>Intramacronucleata</taxon>
        <taxon>Spirotrichea</taxon>
        <taxon>Choreotrichia</taxon>
        <taxon>Choreotrichida</taxon>
        <taxon>Strombidinopsidae</taxon>
        <taxon>Strombidinopsis</taxon>
    </lineage>
</organism>
<gene>
    <name evidence="2" type="ORF">SACU0126_LOCUS6376</name>
</gene>
<dbReference type="EMBL" id="HBIQ01019259">
    <property type="protein sequence ID" value="CAE0532394.1"/>
    <property type="molecule type" value="Transcribed_RNA"/>
</dbReference>
<name>A0A7S3RR13_9SPIT</name>
<dbReference type="AlphaFoldDB" id="A0A7S3RR13"/>
<protein>
    <recommendedName>
        <fullName evidence="3">Secreted protein</fullName>
    </recommendedName>
</protein>
<reference evidence="2" key="1">
    <citation type="submission" date="2021-01" db="EMBL/GenBank/DDBJ databases">
        <authorList>
            <person name="Corre E."/>
            <person name="Pelletier E."/>
            <person name="Niang G."/>
            <person name="Scheremetjew M."/>
            <person name="Finn R."/>
            <person name="Kale V."/>
            <person name="Holt S."/>
            <person name="Cochrane G."/>
            <person name="Meng A."/>
            <person name="Brown T."/>
            <person name="Cohen L."/>
        </authorList>
    </citation>
    <scope>NUCLEOTIDE SEQUENCE</scope>
    <source>
        <strain evidence="2">SPMC142</strain>
    </source>
</reference>
<sequence>MNPSWLCLLCCLFVFVCQPPPPNIQEACFCALVFATGSRRVGSGAAERLCRAPARRLPAQLQWQLTAGRRQAQLREQLALHGGSAAPLCWPAACSLASLSFCWFFGI</sequence>
<proteinExistence type="predicted"/>
<evidence type="ECO:0000256" key="1">
    <source>
        <dbReference type="SAM" id="SignalP"/>
    </source>
</evidence>
<keyword evidence="1" id="KW-0732">Signal</keyword>
<feature type="chain" id="PRO_5031159903" description="Secreted protein" evidence="1">
    <location>
        <begin position="19"/>
        <end position="107"/>
    </location>
</feature>
<accession>A0A7S3RR13</accession>
<feature type="signal peptide" evidence="1">
    <location>
        <begin position="1"/>
        <end position="18"/>
    </location>
</feature>
<evidence type="ECO:0000313" key="2">
    <source>
        <dbReference type="EMBL" id="CAE0532394.1"/>
    </source>
</evidence>